<sequence>MKHVDVIDLKKEYGWGKTRKTVLDGLNFSVSYGECLAIFGEHDSGKTTLLNLLLGIDKIDYGQIIVGQDDLAFKTEEERAQIRREEIGVYLEKSPLISDKTVAENLQIMDKVRGKKGDKELLQELIDYFNCADLMNKFPPKLNLVEHEAVLYIRALSSNPSLLVLDEPKTNEVLEKLIRYARRNGHTLIYTTSSWEQVQLAQGAVLLEAGKVVEYSG</sequence>
<accession>A0ABS2SX16</accession>
<gene>
    <name evidence="2" type="ORF">JOC54_003011</name>
</gene>
<keyword evidence="2" id="KW-0067">ATP-binding</keyword>
<dbReference type="PROSITE" id="PS50893">
    <property type="entry name" value="ABC_TRANSPORTER_2"/>
    <property type="match status" value="1"/>
</dbReference>
<comment type="caution">
    <text evidence="2">The sequence shown here is derived from an EMBL/GenBank/DDBJ whole genome shotgun (WGS) entry which is preliminary data.</text>
</comment>
<protein>
    <submittedName>
        <fullName evidence="2">ABC transport system ATP-binding protein</fullName>
    </submittedName>
</protein>
<dbReference type="Proteomes" id="UP001179280">
    <property type="component" value="Unassembled WGS sequence"/>
</dbReference>
<evidence type="ECO:0000313" key="2">
    <source>
        <dbReference type="EMBL" id="MBM7839731.1"/>
    </source>
</evidence>
<evidence type="ECO:0000259" key="1">
    <source>
        <dbReference type="PROSITE" id="PS50893"/>
    </source>
</evidence>
<organism evidence="2 3">
    <name type="scientific">Shouchella xiaoxiensis</name>
    <dbReference type="NCBI Taxonomy" id="766895"/>
    <lineage>
        <taxon>Bacteria</taxon>
        <taxon>Bacillati</taxon>
        <taxon>Bacillota</taxon>
        <taxon>Bacilli</taxon>
        <taxon>Bacillales</taxon>
        <taxon>Bacillaceae</taxon>
        <taxon>Shouchella</taxon>
    </lineage>
</organism>
<evidence type="ECO:0000313" key="3">
    <source>
        <dbReference type="Proteomes" id="UP001179280"/>
    </source>
</evidence>
<proteinExistence type="predicted"/>
<keyword evidence="3" id="KW-1185">Reference proteome</keyword>
<dbReference type="GO" id="GO:0005524">
    <property type="term" value="F:ATP binding"/>
    <property type="evidence" value="ECO:0007669"/>
    <property type="project" value="UniProtKB-KW"/>
</dbReference>
<dbReference type="Gene3D" id="3.40.50.300">
    <property type="entry name" value="P-loop containing nucleotide triphosphate hydrolases"/>
    <property type="match status" value="1"/>
</dbReference>
<dbReference type="Pfam" id="PF00005">
    <property type="entry name" value="ABC_tran"/>
    <property type="match status" value="1"/>
</dbReference>
<dbReference type="SUPFAM" id="SSF52540">
    <property type="entry name" value="P-loop containing nucleoside triphosphate hydrolases"/>
    <property type="match status" value="1"/>
</dbReference>
<dbReference type="RefSeq" id="WP_204466909.1">
    <property type="nucleotide sequence ID" value="NZ_JAFBCV010000009.1"/>
</dbReference>
<keyword evidence="2" id="KW-0547">Nucleotide-binding</keyword>
<reference evidence="2" key="1">
    <citation type="submission" date="2021-01" db="EMBL/GenBank/DDBJ databases">
        <title>Genomic Encyclopedia of Type Strains, Phase IV (KMG-IV): sequencing the most valuable type-strain genomes for metagenomic binning, comparative biology and taxonomic classification.</title>
        <authorList>
            <person name="Goeker M."/>
        </authorList>
    </citation>
    <scope>NUCLEOTIDE SEQUENCE</scope>
    <source>
        <strain evidence="2">DSM 21943</strain>
    </source>
</reference>
<dbReference type="InterPro" id="IPR027417">
    <property type="entry name" value="P-loop_NTPase"/>
</dbReference>
<dbReference type="InterPro" id="IPR003439">
    <property type="entry name" value="ABC_transporter-like_ATP-bd"/>
</dbReference>
<name>A0ABS2SX16_9BACI</name>
<dbReference type="EMBL" id="JAFBCV010000009">
    <property type="protein sequence ID" value="MBM7839731.1"/>
    <property type="molecule type" value="Genomic_DNA"/>
</dbReference>
<dbReference type="InterPro" id="IPR015854">
    <property type="entry name" value="ABC_transpr_LolD-like"/>
</dbReference>
<feature type="domain" description="ABC transporter" evidence="1">
    <location>
        <begin position="4"/>
        <end position="217"/>
    </location>
</feature>
<dbReference type="PANTHER" id="PTHR24220">
    <property type="entry name" value="IMPORT ATP-BINDING PROTEIN"/>
    <property type="match status" value="1"/>
</dbReference>